<evidence type="ECO:0000256" key="1">
    <source>
        <dbReference type="SAM" id="Coils"/>
    </source>
</evidence>
<feature type="region of interest" description="Disordered" evidence="2">
    <location>
        <begin position="723"/>
        <end position="854"/>
    </location>
</feature>
<feature type="region of interest" description="Disordered" evidence="2">
    <location>
        <begin position="668"/>
        <end position="711"/>
    </location>
</feature>
<dbReference type="Proteomes" id="UP001364224">
    <property type="component" value="Unassembled WGS sequence"/>
</dbReference>
<evidence type="ECO:0000256" key="3">
    <source>
        <dbReference type="SAM" id="Phobius"/>
    </source>
</evidence>
<organism evidence="4 5">
    <name type="scientific">Bradyrhizobium algeriense</name>
    <dbReference type="NCBI Taxonomy" id="634784"/>
    <lineage>
        <taxon>Bacteria</taxon>
        <taxon>Pseudomonadati</taxon>
        <taxon>Pseudomonadota</taxon>
        <taxon>Alphaproteobacteria</taxon>
        <taxon>Hyphomicrobiales</taxon>
        <taxon>Nitrobacteraceae</taxon>
        <taxon>Bradyrhizobium</taxon>
    </lineage>
</organism>
<keyword evidence="1" id="KW-0175">Coiled coil</keyword>
<reference evidence="4 5" key="1">
    <citation type="submission" date="2024-02" db="EMBL/GenBank/DDBJ databases">
        <title>Adaptive strategies in a cosmopolitan and abundant soil bacterium.</title>
        <authorList>
            <person name="Carini P."/>
        </authorList>
    </citation>
    <scope>NUCLEOTIDE SEQUENCE [LARGE SCALE GENOMIC DNA]</scope>
    <source>
        <strain evidence="4 5">AZCC 1608</strain>
    </source>
</reference>
<proteinExistence type="predicted"/>
<dbReference type="EMBL" id="JAZHRV010000001">
    <property type="protein sequence ID" value="MEH2558648.1"/>
    <property type="molecule type" value="Genomic_DNA"/>
</dbReference>
<feature type="transmembrane region" description="Helical" evidence="3">
    <location>
        <begin position="46"/>
        <end position="65"/>
    </location>
</feature>
<evidence type="ECO:0000313" key="4">
    <source>
        <dbReference type="EMBL" id="MEH2558648.1"/>
    </source>
</evidence>
<gene>
    <name evidence="4" type="ORF">V1286_006177</name>
</gene>
<sequence>MNEASPDPTKTPREPDAVARLQLTQALQRAQYAIAWERAWPGFARILNVVGLFLVASWAGLWLALPFLARAIGIGLFIVLALAALYPLARFRWPTREEALSRLDRGTGIRHRPATALTDTLSNKDPIAQALWREQRERTLASIKRIRAGLPSPRLPIHDPWALRALVMVMLAAAYVAAGDERALRIAAAFDWNGVLAPANVRVDAWVTPPVYTGKPPVILSAARDAASPDSGAPLSVPSGSTLLVRSSGGTIDVVVGGGVTEVAPGEQAPKGTNERHFKITGDGSAHVRAPSGQPLWRFAATPDRAPTISLVKDPERQARGSLQMSYKLEDDYGVTEARAQFAARNADAAKTSDAKTPDAKTPDAKTPDAKTPDVKDGKNKEADKAERRPLFEPPQFPLVLPNARTRNGVGQTAKDLSEDPYAGADVTLTLTAKDEAGNEGKSEAFNMRLPERLFTKPLARALIEQRRILALDANQNAQVYTALDALMIAPELFTPEAGHYLGLYSVSRQLEAARTDDSLREVVASLWALAVTIEDGNISDVDKALRAAQEALKQALERGATDEEIKKLTDNLRAALDNFLRQLVEQQRNNPQQLARPLDPNTKMLSQQDLKSMLDRLERLSKSGDKDAAKQLLEQLQQMLENLQMAQPGQGGDDMEQALNELGDMIRKQQQLRDKTYKQGQDSRRDRMRGKQGDKQGDQSMGDLQQDQQGLRDRLKKLQEELAKRGMGPGQRGQQGQQGQRGERGQGQQGQGQQGQGGDQGDGEDGLDQADSAMGDATGRLGEGNADGAVDSQGRALDALRKGAQSLAEAMQQGDGDQPGDGPGNPRGRQQGAANSTDPLGRPMRHNEFSDDYTVKIPGEIDVQRVRRILEELRRRLADPSRPQIELDYIERLLKDY</sequence>
<dbReference type="NCBIfam" id="TIGR02302">
    <property type="entry name" value="aProt_lowcomp"/>
    <property type="match status" value="1"/>
</dbReference>
<keyword evidence="3" id="KW-0472">Membrane</keyword>
<keyword evidence="3" id="KW-1133">Transmembrane helix</keyword>
<dbReference type="Pfam" id="PF13779">
    <property type="entry name" value="DUF4175"/>
    <property type="match status" value="1"/>
</dbReference>
<feature type="compositionally biased region" description="Basic and acidic residues" evidence="2">
    <location>
        <begin position="668"/>
        <end position="698"/>
    </location>
</feature>
<dbReference type="RefSeq" id="WP_334485840.1">
    <property type="nucleotide sequence ID" value="NZ_JAZHRV010000001.1"/>
</dbReference>
<keyword evidence="5" id="KW-1185">Reference proteome</keyword>
<feature type="compositionally biased region" description="Basic and acidic residues" evidence="2">
    <location>
        <begin position="351"/>
        <end position="391"/>
    </location>
</feature>
<name>A0ABU8BJD3_9BRAD</name>
<feature type="compositionally biased region" description="Low complexity" evidence="2">
    <location>
        <begin position="699"/>
        <end position="710"/>
    </location>
</feature>
<feature type="coiled-coil region" evidence="1">
    <location>
        <begin position="539"/>
        <end position="590"/>
    </location>
</feature>
<accession>A0ABU8BJD3</accession>
<feature type="transmembrane region" description="Helical" evidence="3">
    <location>
        <begin position="71"/>
        <end position="89"/>
    </location>
</feature>
<feature type="region of interest" description="Disordered" evidence="2">
    <location>
        <begin position="345"/>
        <end position="403"/>
    </location>
</feature>
<keyword evidence="3" id="KW-0812">Transmembrane</keyword>
<protein>
    <submittedName>
        <fullName evidence="4">Uncharacterized protein (TIGR02302 family)</fullName>
    </submittedName>
</protein>
<comment type="caution">
    <text evidence="4">The sequence shown here is derived from an EMBL/GenBank/DDBJ whole genome shotgun (WGS) entry which is preliminary data.</text>
</comment>
<evidence type="ECO:0000313" key="5">
    <source>
        <dbReference type="Proteomes" id="UP001364224"/>
    </source>
</evidence>
<dbReference type="InterPro" id="IPR012683">
    <property type="entry name" value="CHP02302_TM"/>
</dbReference>
<evidence type="ECO:0000256" key="2">
    <source>
        <dbReference type="SAM" id="MobiDB-lite"/>
    </source>
</evidence>
<feature type="compositionally biased region" description="Gly residues" evidence="2">
    <location>
        <begin position="746"/>
        <end position="761"/>
    </location>
</feature>